<feature type="domain" description="Response regulatory" evidence="2">
    <location>
        <begin position="1"/>
        <end position="103"/>
    </location>
</feature>
<feature type="modified residue" description="4-aspartylphosphate" evidence="1">
    <location>
        <position position="38"/>
    </location>
</feature>
<evidence type="ECO:0000256" key="1">
    <source>
        <dbReference type="PROSITE-ProRule" id="PRU00169"/>
    </source>
</evidence>
<dbReference type="PANTHER" id="PTHR43228">
    <property type="entry name" value="TWO-COMPONENT RESPONSE REGULATOR"/>
    <property type="match status" value="1"/>
</dbReference>
<dbReference type="PANTHER" id="PTHR43228:SF1">
    <property type="entry name" value="TWO-COMPONENT RESPONSE REGULATOR ARR22"/>
    <property type="match status" value="1"/>
</dbReference>
<dbReference type="CDD" id="cd00156">
    <property type="entry name" value="REC"/>
    <property type="match status" value="1"/>
</dbReference>
<dbReference type="Pfam" id="PF00072">
    <property type="entry name" value="Response_reg"/>
    <property type="match status" value="1"/>
</dbReference>
<evidence type="ECO:0000259" key="2">
    <source>
        <dbReference type="PROSITE" id="PS50110"/>
    </source>
</evidence>
<dbReference type="InterPro" id="IPR001789">
    <property type="entry name" value="Sig_transdc_resp-reg_receiver"/>
</dbReference>
<protein>
    <submittedName>
        <fullName evidence="3">Response regulator</fullName>
    </submittedName>
</protein>
<organism evidence="3 4">
    <name type="scientific">Paenibacillus abyssi</name>
    <dbReference type="NCBI Taxonomy" id="1340531"/>
    <lineage>
        <taxon>Bacteria</taxon>
        <taxon>Bacillati</taxon>
        <taxon>Bacillota</taxon>
        <taxon>Bacilli</taxon>
        <taxon>Bacillales</taxon>
        <taxon>Paenibacillaceae</taxon>
        <taxon>Paenibacillus</taxon>
    </lineage>
</organism>
<dbReference type="Gene3D" id="3.40.50.2300">
    <property type="match status" value="1"/>
</dbReference>
<dbReference type="GO" id="GO:0000160">
    <property type="term" value="P:phosphorelay signal transduction system"/>
    <property type="evidence" value="ECO:0007669"/>
    <property type="project" value="InterPro"/>
</dbReference>
<dbReference type="EMBL" id="BMGR01000001">
    <property type="protein sequence ID" value="GGF90115.1"/>
    <property type="molecule type" value="Genomic_DNA"/>
</dbReference>
<sequence>MLLAEVFQIAGFKVQEAQNGRMAIAKFSEHPFDVVLLDLRMPYMSGIEALREIRRMDQEVIAVMFSAYGDQANMDEAKRLGVRRFFSKPFDIELLKNHVLEQLQ</sequence>
<dbReference type="SMART" id="SM00448">
    <property type="entry name" value="REC"/>
    <property type="match status" value="1"/>
</dbReference>
<dbReference type="SUPFAM" id="SSF52172">
    <property type="entry name" value="CheY-like"/>
    <property type="match status" value="1"/>
</dbReference>
<reference evidence="3" key="2">
    <citation type="submission" date="2020-09" db="EMBL/GenBank/DDBJ databases">
        <authorList>
            <person name="Sun Q."/>
            <person name="Zhou Y."/>
        </authorList>
    </citation>
    <scope>NUCLEOTIDE SEQUENCE</scope>
    <source>
        <strain evidence="3">CGMCC 1.12987</strain>
    </source>
</reference>
<dbReference type="AlphaFoldDB" id="A0A917FL01"/>
<accession>A0A917FL01</accession>
<gene>
    <name evidence="3" type="ORF">GCM10010916_04360</name>
</gene>
<dbReference type="PROSITE" id="PS50110">
    <property type="entry name" value="RESPONSE_REGULATORY"/>
    <property type="match status" value="1"/>
</dbReference>
<keyword evidence="4" id="KW-1185">Reference proteome</keyword>
<comment type="caution">
    <text evidence="3">The sequence shown here is derived from an EMBL/GenBank/DDBJ whole genome shotgun (WGS) entry which is preliminary data.</text>
</comment>
<proteinExistence type="predicted"/>
<evidence type="ECO:0000313" key="4">
    <source>
        <dbReference type="Proteomes" id="UP000644756"/>
    </source>
</evidence>
<dbReference type="InterPro" id="IPR011006">
    <property type="entry name" value="CheY-like_superfamily"/>
</dbReference>
<dbReference type="Proteomes" id="UP000644756">
    <property type="component" value="Unassembled WGS sequence"/>
</dbReference>
<keyword evidence="1" id="KW-0597">Phosphoprotein</keyword>
<dbReference type="InterPro" id="IPR052048">
    <property type="entry name" value="ST_Response_Regulator"/>
</dbReference>
<name>A0A917FL01_9BACL</name>
<evidence type="ECO:0000313" key="3">
    <source>
        <dbReference type="EMBL" id="GGF90115.1"/>
    </source>
</evidence>
<reference evidence="3" key="1">
    <citation type="journal article" date="2014" name="Int. J. Syst. Evol. Microbiol.">
        <title>Complete genome sequence of Corynebacterium casei LMG S-19264T (=DSM 44701T), isolated from a smear-ripened cheese.</title>
        <authorList>
            <consortium name="US DOE Joint Genome Institute (JGI-PGF)"/>
            <person name="Walter F."/>
            <person name="Albersmeier A."/>
            <person name="Kalinowski J."/>
            <person name="Ruckert C."/>
        </authorList>
    </citation>
    <scope>NUCLEOTIDE SEQUENCE</scope>
    <source>
        <strain evidence="3">CGMCC 1.12987</strain>
    </source>
</reference>